<comment type="caution">
    <text evidence="14">The sequence shown here is derived from an EMBL/GenBank/DDBJ whole genome shotgun (WGS) entry which is preliminary data.</text>
</comment>
<keyword evidence="4 11" id="KW-0812">Transmembrane</keyword>
<evidence type="ECO:0000313" key="15">
    <source>
        <dbReference type="Proteomes" id="UP001597216"/>
    </source>
</evidence>
<evidence type="ECO:0000256" key="6">
    <source>
        <dbReference type="ARBA" id="ARBA00022777"/>
    </source>
</evidence>
<evidence type="ECO:0000256" key="3">
    <source>
        <dbReference type="ARBA" id="ARBA00022679"/>
    </source>
</evidence>
<organism evidence="14 15">
    <name type="scientific">Phenylobacterium conjunctum</name>
    <dbReference type="NCBI Taxonomy" id="1298959"/>
    <lineage>
        <taxon>Bacteria</taxon>
        <taxon>Pseudomonadati</taxon>
        <taxon>Pseudomonadota</taxon>
        <taxon>Alphaproteobacteria</taxon>
        <taxon>Caulobacterales</taxon>
        <taxon>Caulobacteraceae</taxon>
        <taxon>Phenylobacterium</taxon>
    </lineage>
</organism>
<feature type="domain" description="Sensor protein KdpD transmembrane" evidence="13">
    <location>
        <begin position="24"/>
        <end position="127"/>
    </location>
</feature>
<evidence type="ECO:0000256" key="9">
    <source>
        <dbReference type="ARBA" id="ARBA00023012"/>
    </source>
</evidence>
<comment type="subcellular location">
    <subcellularLocation>
        <location evidence="1">Membrane</location>
        <topology evidence="1">Multi-pass membrane protein</topology>
    </subcellularLocation>
</comment>
<evidence type="ECO:0000259" key="12">
    <source>
        <dbReference type="Pfam" id="PF07568"/>
    </source>
</evidence>
<keyword evidence="7" id="KW-0067">ATP-binding</keyword>
<feature type="transmembrane region" description="Helical" evidence="11">
    <location>
        <begin position="97"/>
        <end position="116"/>
    </location>
</feature>
<name>A0ABW3T337_9CAUL</name>
<keyword evidence="9" id="KW-0902">Two-component regulatory system</keyword>
<evidence type="ECO:0000256" key="5">
    <source>
        <dbReference type="ARBA" id="ARBA00022741"/>
    </source>
</evidence>
<dbReference type="Pfam" id="PF13493">
    <property type="entry name" value="DUF4118"/>
    <property type="match status" value="1"/>
</dbReference>
<dbReference type="InterPro" id="IPR038318">
    <property type="entry name" value="KdpD_sf"/>
</dbReference>
<keyword evidence="5" id="KW-0547">Nucleotide-binding</keyword>
<keyword evidence="10 11" id="KW-0472">Membrane</keyword>
<evidence type="ECO:0000256" key="10">
    <source>
        <dbReference type="ARBA" id="ARBA00023136"/>
    </source>
</evidence>
<evidence type="ECO:0000256" key="2">
    <source>
        <dbReference type="ARBA" id="ARBA00022553"/>
    </source>
</evidence>
<reference evidence="15" key="1">
    <citation type="journal article" date="2019" name="Int. J. Syst. Evol. Microbiol.">
        <title>The Global Catalogue of Microorganisms (GCM) 10K type strain sequencing project: providing services to taxonomists for standard genome sequencing and annotation.</title>
        <authorList>
            <consortium name="The Broad Institute Genomics Platform"/>
            <consortium name="The Broad Institute Genome Sequencing Center for Infectious Disease"/>
            <person name="Wu L."/>
            <person name="Ma J."/>
        </authorList>
    </citation>
    <scope>NUCLEOTIDE SEQUENCE [LARGE SCALE GENOMIC DNA]</scope>
    <source>
        <strain evidence="15">CCUG 55074</strain>
    </source>
</reference>
<sequence length="340" mass="35902">MSSKRNLAERSPLAQAMRTGQLGYATAAALVATALLVRFLLAPLFGPGHPYTVFYPVVLFAAYSLGAGPAAMAMGLSAGLAYWMFVPPPFTWKTETGVLAGLGFYLLNCTTAIYLITGLKGSLEDLAARQHRAEARADSHAELFGELSERVTNHLQLISGLLALQAQGERDEAMSGALTRASERSLLIARVHRDVAGQSDELVDFTAFARALLAGAAERRSAPAPELEAGSVLLPRDQATSLGVALLECVGALSAREPTARLRVRLSASQHVARFRISRIDGRTGVSSASLDSALLLNAMVEQLGGRLRLAADAEGSGLELTFPRPSATAALPAPPSTFH</sequence>
<evidence type="ECO:0000256" key="7">
    <source>
        <dbReference type="ARBA" id="ARBA00022840"/>
    </source>
</evidence>
<dbReference type="RefSeq" id="WP_374343042.1">
    <property type="nucleotide sequence ID" value="NZ_JBHTLQ010000023.1"/>
</dbReference>
<keyword evidence="6" id="KW-0418">Kinase</keyword>
<dbReference type="InterPro" id="IPR025201">
    <property type="entry name" value="KdpD_TM"/>
</dbReference>
<evidence type="ECO:0000256" key="11">
    <source>
        <dbReference type="SAM" id="Phobius"/>
    </source>
</evidence>
<dbReference type="InterPro" id="IPR011495">
    <property type="entry name" value="Sig_transdc_His_kin_sub2_dim/P"/>
</dbReference>
<keyword evidence="3" id="KW-0808">Transferase</keyword>
<feature type="transmembrane region" description="Helical" evidence="11">
    <location>
        <begin position="21"/>
        <end position="41"/>
    </location>
</feature>
<accession>A0ABW3T337</accession>
<evidence type="ECO:0000259" key="13">
    <source>
        <dbReference type="Pfam" id="PF13493"/>
    </source>
</evidence>
<dbReference type="Gene3D" id="1.20.120.620">
    <property type="entry name" value="Backbone structure of the membrane domain of e. Coli histidine kinase receptor kdpd"/>
    <property type="match status" value="1"/>
</dbReference>
<proteinExistence type="predicted"/>
<evidence type="ECO:0000256" key="8">
    <source>
        <dbReference type="ARBA" id="ARBA00022989"/>
    </source>
</evidence>
<gene>
    <name evidence="14" type="ORF">ACFQ27_11640</name>
</gene>
<dbReference type="EMBL" id="JBHTLQ010000023">
    <property type="protein sequence ID" value="MFD1191233.1"/>
    <property type="molecule type" value="Genomic_DNA"/>
</dbReference>
<keyword evidence="15" id="KW-1185">Reference proteome</keyword>
<evidence type="ECO:0000313" key="14">
    <source>
        <dbReference type="EMBL" id="MFD1191233.1"/>
    </source>
</evidence>
<evidence type="ECO:0000256" key="1">
    <source>
        <dbReference type="ARBA" id="ARBA00004141"/>
    </source>
</evidence>
<feature type="transmembrane region" description="Helical" evidence="11">
    <location>
        <begin position="53"/>
        <end position="85"/>
    </location>
</feature>
<evidence type="ECO:0000256" key="4">
    <source>
        <dbReference type="ARBA" id="ARBA00022692"/>
    </source>
</evidence>
<dbReference type="Pfam" id="PF07568">
    <property type="entry name" value="HisKA_2"/>
    <property type="match status" value="1"/>
</dbReference>
<protein>
    <submittedName>
        <fullName evidence="14">DUF4118 domain-containing protein</fullName>
    </submittedName>
</protein>
<dbReference type="Proteomes" id="UP001597216">
    <property type="component" value="Unassembled WGS sequence"/>
</dbReference>
<feature type="domain" description="Signal transduction histidine kinase subgroup 2 dimerisation and phosphoacceptor" evidence="12">
    <location>
        <begin position="146"/>
        <end position="214"/>
    </location>
</feature>
<keyword evidence="8 11" id="KW-1133">Transmembrane helix</keyword>
<keyword evidence="2" id="KW-0597">Phosphoprotein</keyword>